<evidence type="ECO:0000256" key="12">
    <source>
        <dbReference type="ARBA" id="ARBA00023033"/>
    </source>
</evidence>
<dbReference type="AlphaFoldDB" id="A0A8H7EVV7"/>
<dbReference type="Proteomes" id="UP000629468">
    <property type="component" value="Unassembled WGS sequence"/>
</dbReference>
<evidence type="ECO:0000313" key="16">
    <source>
        <dbReference type="EMBL" id="KAF7760553.1"/>
    </source>
</evidence>
<dbReference type="GO" id="GO:0005506">
    <property type="term" value="F:iron ion binding"/>
    <property type="evidence" value="ECO:0007669"/>
    <property type="project" value="InterPro"/>
</dbReference>
<dbReference type="Gene3D" id="1.10.630.10">
    <property type="entry name" value="Cytochrome P450"/>
    <property type="match status" value="3"/>
</dbReference>
<gene>
    <name evidence="16" type="ORF">Agabi119p4_11229</name>
</gene>
<dbReference type="CDD" id="cd11070">
    <property type="entry name" value="CYP56-like"/>
    <property type="match status" value="1"/>
</dbReference>
<dbReference type="Pfam" id="PF00067">
    <property type="entry name" value="p450"/>
    <property type="match status" value="2"/>
</dbReference>
<feature type="binding site" description="axial binding residue" evidence="14">
    <location>
        <position position="450"/>
    </location>
    <ligand>
        <name>heme</name>
        <dbReference type="ChEBI" id="CHEBI:30413"/>
    </ligand>
    <ligandPart>
        <name>Fe</name>
        <dbReference type="ChEBI" id="CHEBI:18248"/>
    </ligandPart>
</feature>
<evidence type="ECO:0000256" key="13">
    <source>
        <dbReference type="ARBA" id="ARBA00023136"/>
    </source>
</evidence>
<dbReference type="SUPFAM" id="SSF48264">
    <property type="entry name" value="Cytochrome P450"/>
    <property type="match status" value="3"/>
</dbReference>
<comment type="cofactor">
    <cofactor evidence="1 14">
        <name>heme</name>
        <dbReference type="ChEBI" id="CHEBI:30413"/>
    </cofactor>
</comment>
<evidence type="ECO:0000256" key="14">
    <source>
        <dbReference type="PIRSR" id="PIRSR602401-1"/>
    </source>
</evidence>
<dbReference type="InterPro" id="IPR002401">
    <property type="entry name" value="Cyt_P450_E_grp-I"/>
</dbReference>
<dbReference type="PANTHER" id="PTHR24305">
    <property type="entry name" value="CYTOCHROME P450"/>
    <property type="match status" value="1"/>
</dbReference>
<dbReference type="InterPro" id="IPR050121">
    <property type="entry name" value="Cytochrome_P450_monoxygenase"/>
</dbReference>
<keyword evidence="13 15" id="KW-0472">Membrane</keyword>
<dbReference type="GO" id="GO:0016705">
    <property type="term" value="F:oxidoreductase activity, acting on paired donors, with incorporation or reduction of molecular oxygen"/>
    <property type="evidence" value="ECO:0007669"/>
    <property type="project" value="InterPro"/>
</dbReference>
<dbReference type="GO" id="GO:0004497">
    <property type="term" value="F:monooxygenase activity"/>
    <property type="evidence" value="ECO:0007669"/>
    <property type="project" value="UniProtKB-KW"/>
</dbReference>
<evidence type="ECO:0000256" key="8">
    <source>
        <dbReference type="ARBA" id="ARBA00022824"/>
    </source>
</evidence>
<keyword evidence="12" id="KW-0503">Monooxygenase</keyword>
<accession>A0A8H7EVV7</accession>
<organism evidence="16 17">
    <name type="scientific">Agaricus bisporus var. burnettii</name>
    <dbReference type="NCBI Taxonomy" id="192524"/>
    <lineage>
        <taxon>Eukaryota</taxon>
        <taxon>Fungi</taxon>
        <taxon>Dikarya</taxon>
        <taxon>Basidiomycota</taxon>
        <taxon>Agaricomycotina</taxon>
        <taxon>Agaricomycetes</taxon>
        <taxon>Agaricomycetidae</taxon>
        <taxon>Agaricales</taxon>
        <taxon>Agaricineae</taxon>
        <taxon>Agaricaceae</taxon>
        <taxon>Agaricus</taxon>
    </lineage>
</organism>
<evidence type="ECO:0000256" key="9">
    <source>
        <dbReference type="ARBA" id="ARBA00022989"/>
    </source>
</evidence>
<evidence type="ECO:0000256" key="5">
    <source>
        <dbReference type="ARBA" id="ARBA00022617"/>
    </source>
</evidence>
<evidence type="ECO:0000256" key="4">
    <source>
        <dbReference type="ARBA" id="ARBA00010617"/>
    </source>
</evidence>
<comment type="similarity">
    <text evidence="4">Belongs to the cytochrome P450 family.</text>
</comment>
<evidence type="ECO:0000256" key="6">
    <source>
        <dbReference type="ARBA" id="ARBA00022692"/>
    </source>
</evidence>
<proteinExistence type="inferred from homology"/>
<sequence length="1144" mass="130630">MFGQLLSLLAVIYVIRRAILFRRSARSLGNLPGYRVFVNTNTIYGLFMPKIRGFSQGASSFYLDKHSVYAWAGCDIVAHVSVFPDKVDIFVADANVIKEITTYRARFPKPVDYYDSLSFFGYNVVASEGEAWKKYRKICAPSFSERNNRLVWDEAVMTMNDIFDNAWENKERVVVDNFLDITLPVTLSIISVAGFGHKMTWKGDKIIPPGHQMTFKDSLYIVATHVIPKVVLPEWVMSLSSKTRQIDLGFKELRSYMVGMIETRKNSEKVERHDLFSNLLEANSGDGETETLSADELIGNIFIFLLAGHETTAHTLGYTFALLALYQDEQEKLYQHIKSIVKDNRAPVYSDMPLLTRTLAVFYETLRMFPSVTHIPKRSAEDTLFTIINAKNEMVTVPVPKGTDVSIDVPGLHNNPKYWDDPLNFKPDRFMKPDWNRDAFLPFSGGPRACLGRRFAETESVVVISMLISQYKITVKEEPQFANESFEMRKERLFKSTRLLTLTPIKVPLTANVSKEITTYPARFPKPVEYYKTLSLFGSNVVASEGEARKKYWNNKEWVVVDHFLDITLPVTLSIISATGFGHKMTWKELGSHMVGMIETRKSSKKAERHDLLSSLPEANVNDGETEVLDADELIGNIFIFLLAGHEEITTYRARFPKPVELYDSLSFFGYNVVASEGEAWKKYRKIRNNRLVWDEAVSTMNDIFDNAWENKERVVVDHFLDITLPVTLSVISAAGFGHKMTWKGDKIIPPGHQMTFQDSLYIVATHVPIKVLLPEWVMSLTRKTRQIELGFKELRSYMVEMIETRKNSVKVERHDLFSNLLEANVGDSGTESLSADELIGNIFIFLLAGHETTAHTLCYTFALLALYQDEQERLYQHIKSIVKDFRAPTYNDMPLLTRSLAVLYETLRIFPSVSHIIKRSAEDTLFTVVNAQNERVTVPVPKGTDVNIDVLAMHNNPKYWDDPSTFKPDRFMKSDWNRDAFLPFSGGPRACLGRRFAETESVIVITMLVAQYQIKVKEEPRFANESFEMKKERLLKTAVGLTLTQITCYAYLRTPSAKETKKGSTARHCPPASCPPSTTIIPSPLQNTWLWFECTFGLTVMEPWERMVVLTFFAVVFLLVFTGLVRYFPEKLMSNDHDSPPRI</sequence>
<evidence type="ECO:0000256" key="11">
    <source>
        <dbReference type="ARBA" id="ARBA00023004"/>
    </source>
</evidence>
<dbReference type="PROSITE" id="PS00086">
    <property type="entry name" value="CYTOCHROME_P450"/>
    <property type="match status" value="2"/>
</dbReference>
<evidence type="ECO:0000313" key="17">
    <source>
        <dbReference type="Proteomes" id="UP000629468"/>
    </source>
</evidence>
<dbReference type="Pfam" id="PF11779">
    <property type="entry name" value="SPT_ssu-like"/>
    <property type="match status" value="1"/>
</dbReference>
<keyword evidence="9 15" id="KW-1133">Transmembrane helix</keyword>
<dbReference type="InterPro" id="IPR001128">
    <property type="entry name" value="Cyt_P450"/>
</dbReference>
<dbReference type="EMBL" id="JABXXO010000015">
    <property type="protein sequence ID" value="KAF7760553.1"/>
    <property type="molecule type" value="Genomic_DNA"/>
</dbReference>
<dbReference type="PRINTS" id="PR00463">
    <property type="entry name" value="EP450I"/>
</dbReference>
<evidence type="ECO:0000256" key="7">
    <source>
        <dbReference type="ARBA" id="ARBA00022723"/>
    </source>
</evidence>
<reference evidence="16 17" key="1">
    <citation type="journal article" name="Sci. Rep.">
        <title>Telomere-to-telomere assembled and centromere annotated genomes of the two main subspecies of the button mushroom Agaricus bisporus reveal especially polymorphic chromosome ends.</title>
        <authorList>
            <person name="Sonnenberg A.S.M."/>
            <person name="Sedaghat-Telgerd N."/>
            <person name="Lavrijssen B."/>
            <person name="Ohm R.A."/>
            <person name="Hendrickx P.M."/>
            <person name="Scholtmeijer K."/>
            <person name="Baars J.J.P."/>
            <person name="van Peer A."/>
        </authorList>
    </citation>
    <scope>NUCLEOTIDE SEQUENCE [LARGE SCALE GENOMIC DNA]</scope>
    <source>
        <strain evidence="16 17">H119_p4</strain>
    </source>
</reference>
<evidence type="ECO:0000256" key="10">
    <source>
        <dbReference type="ARBA" id="ARBA00023002"/>
    </source>
</evidence>
<feature type="transmembrane region" description="Helical" evidence="15">
    <location>
        <begin position="1108"/>
        <end position="1129"/>
    </location>
</feature>
<keyword evidence="5 14" id="KW-0349">Heme</keyword>
<keyword evidence="6 15" id="KW-0812">Transmembrane</keyword>
<keyword evidence="8" id="KW-0256">Endoplasmic reticulum</keyword>
<dbReference type="InterPro" id="IPR024512">
    <property type="entry name" value="Ser_palmitoyltrfase_ssu-like"/>
</dbReference>
<dbReference type="GO" id="GO:0005789">
    <property type="term" value="C:endoplasmic reticulum membrane"/>
    <property type="evidence" value="ECO:0007669"/>
    <property type="project" value="UniProtKB-SubCell"/>
</dbReference>
<evidence type="ECO:0000256" key="1">
    <source>
        <dbReference type="ARBA" id="ARBA00001971"/>
    </source>
</evidence>
<protein>
    <recommendedName>
        <fullName evidence="18">Cytochrome P450</fullName>
    </recommendedName>
</protein>
<keyword evidence="10" id="KW-0560">Oxidoreductase</keyword>
<keyword evidence="11 14" id="KW-0408">Iron</keyword>
<evidence type="ECO:0008006" key="18">
    <source>
        <dbReference type="Google" id="ProtNLM"/>
    </source>
</evidence>
<comment type="pathway">
    <text evidence="3">Secondary metabolite biosynthesis; terpenoid biosynthesis.</text>
</comment>
<evidence type="ECO:0000256" key="3">
    <source>
        <dbReference type="ARBA" id="ARBA00004721"/>
    </source>
</evidence>
<dbReference type="PRINTS" id="PR00385">
    <property type="entry name" value="P450"/>
</dbReference>
<keyword evidence="7 14" id="KW-0479">Metal-binding</keyword>
<comment type="subcellular location">
    <subcellularLocation>
        <location evidence="2">Endoplasmic reticulum membrane</location>
        <topology evidence="2">Multi-pass membrane protein</topology>
    </subcellularLocation>
</comment>
<name>A0A8H7EVV7_AGABI</name>
<comment type="caution">
    <text evidence="16">The sequence shown here is derived from an EMBL/GenBank/DDBJ whole genome shotgun (WGS) entry which is preliminary data.</text>
</comment>
<dbReference type="InterPro" id="IPR036396">
    <property type="entry name" value="Cyt_P450_sf"/>
</dbReference>
<evidence type="ECO:0000256" key="15">
    <source>
        <dbReference type="SAM" id="Phobius"/>
    </source>
</evidence>
<dbReference type="PANTHER" id="PTHR24305:SF166">
    <property type="entry name" value="CYTOCHROME P450 12A4, MITOCHONDRIAL-RELATED"/>
    <property type="match status" value="1"/>
</dbReference>
<dbReference type="GO" id="GO:0020037">
    <property type="term" value="F:heme binding"/>
    <property type="evidence" value="ECO:0007669"/>
    <property type="project" value="InterPro"/>
</dbReference>
<evidence type="ECO:0000256" key="2">
    <source>
        <dbReference type="ARBA" id="ARBA00004477"/>
    </source>
</evidence>
<dbReference type="InterPro" id="IPR017972">
    <property type="entry name" value="Cyt_P450_CS"/>
</dbReference>